<protein>
    <submittedName>
        <fullName evidence="1">Uncharacterized protein</fullName>
    </submittedName>
</protein>
<reference evidence="2" key="1">
    <citation type="submission" date="2015-09" db="EMBL/GenBank/DDBJ databases">
        <authorList>
            <person name="Wibberg D."/>
        </authorList>
    </citation>
    <scope>NUCLEOTIDE SEQUENCE [LARGE SCALE GENOMIC DNA]</scope>
    <source>
        <strain evidence="2">SD1D</strain>
    </source>
</reference>
<accession>A0A0K8J470</accession>
<organism evidence="1 2">
    <name type="scientific">Herbinix luporum</name>
    <dbReference type="NCBI Taxonomy" id="1679721"/>
    <lineage>
        <taxon>Bacteria</taxon>
        <taxon>Bacillati</taxon>
        <taxon>Bacillota</taxon>
        <taxon>Clostridia</taxon>
        <taxon>Lachnospirales</taxon>
        <taxon>Lachnospiraceae</taxon>
        <taxon>Herbinix</taxon>
    </lineage>
</organism>
<dbReference type="RefSeq" id="WP_058257521.1">
    <property type="nucleotide sequence ID" value="NZ_DUPS01000057.1"/>
</dbReference>
<evidence type="ECO:0000313" key="1">
    <source>
        <dbReference type="EMBL" id="CUH92123.1"/>
    </source>
</evidence>
<dbReference type="AlphaFoldDB" id="A0A0K8J470"/>
<gene>
    <name evidence="1" type="ORF">SD1D_0571</name>
</gene>
<keyword evidence="2" id="KW-1185">Reference proteome</keyword>
<dbReference type="KEGG" id="hsd:SD1D_0571"/>
<dbReference type="OrthoDB" id="1766780at2"/>
<name>A0A0K8J470_9FIRM</name>
<sequence>MFNPAKIFKIKGAWESFARNHPKFVNFIGALKNNYIKEGTIIEISVSTEDGKQITSNLKLTEEDIKLFTEMSELFKS</sequence>
<evidence type="ECO:0000313" key="2">
    <source>
        <dbReference type="Proteomes" id="UP000196053"/>
    </source>
</evidence>
<dbReference type="EMBL" id="LN879430">
    <property type="protein sequence ID" value="CUH92123.1"/>
    <property type="molecule type" value="Genomic_DNA"/>
</dbReference>
<proteinExistence type="predicted"/>
<dbReference type="Proteomes" id="UP000196053">
    <property type="component" value="Chromosome I"/>
</dbReference>